<keyword evidence="2" id="KW-0067">ATP-binding</keyword>
<dbReference type="GO" id="GO:0005829">
    <property type="term" value="C:cytosol"/>
    <property type="evidence" value="ECO:0007669"/>
    <property type="project" value="TreeGrafter"/>
</dbReference>
<dbReference type="Gene3D" id="3.60.20.10">
    <property type="entry name" value="Glutamine Phosphoribosylpyrophosphate, subunit 1, domain 1"/>
    <property type="match status" value="1"/>
</dbReference>
<dbReference type="InterPro" id="IPR050795">
    <property type="entry name" value="Asn_Synthetase"/>
</dbReference>
<dbReference type="InterPro" id="IPR017932">
    <property type="entry name" value="GATase_2_dom"/>
</dbReference>
<evidence type="ECO:0000259" key="3">
    <source>
        <dbReference type="PROSITE" id="PS51278"/>
    </source>
</evidence>
<keyword evidence="1" id="KW-0547">Nucleotide-binding</keyword>
<dbReference type="PANTHER" id="PTHR11772:SF2">
    <property type="entry name" value="ASPARAGINE SYNTHETASE [GLUTAMINE-HYDROLYZING]"/>
    <property type="match status" value="1"/>
</dbReference>
<feature type="domain" description="Glutamine amidotransferase type-2" evidence="3">
    <location>
        <begin position="1"/>
        <end position="202"/>
    </location>
</feature>
<dbReference type="SUPFAM" id="SSF56235">
    <property type="entry name" value="N-terminal nucleophile aminohydrolases (Ntn hydrolases)"/>
    <property type="match status" value="1"/>
</dbReference>
<evidence type="ECO:0000313" key="4">
    <source>
        <dbReference type="EMBL" id="QHT83628.1"/>
    </source>
</evidence>
<sequence length="429" mass="51265">MPEIFSLLNNQLSLSYPFILDELQSSTKEKYILEDVMIKTVFAAESFNSKSSFFTMNDIAILCDGKIYNYEILYEELGIVPSTEYDYEVIIHLYKKYGIEYTLELLDGIYSFILIDFRLNNLDSHIYIARDPFGIKPLYILHPENFVKKYTKDNFMNPNVYAFATKYNILNKIKEKLNNNTDKLNYTVEEILPGTYSIFELNYKVLSSWKKIKYQIPYYSFEPGTIRMKLDPLITNKFTLEYLKSAIEKRCIYKNASIILFESKESDIITKISNDYFIMNYNIPIDTYSHNIINNTNRDYYKNMGSNNIVLQLTDEYIESEKENINLSLKHDNMELKDFYNWWFLAKKIANDKPKSLVLLNVGIDDIIKKRNEYSWLEYRFYCKNIFKNIYKNYLQYILKIFYYFGLEVDFPWLDRNLIQYFLSNNVSV</sequence>
<dbReference type="GO" id="GO:0004066">
    <property type="term" value="F:asparagine synthase (glutamine-hydrolyzing) activity"/>
    <property type="evidence" value="ECO:0007669"/>
    <property type="project" value="TreeGrafter"/>
</dbReference>
<dbReference type="Pfam" id="PF13537">
    <property type="entry name" value="GATase_7"/>
    <property type="match status" value="1"/>
</dbReference>
<dbReference type="PROSITE" id="PS51278">
    <property type="entry name" value="GATASE_TYPE_2"/>
    <property type="match status" value="1"/>
</dbReference>
<dbReference type="InterPro" id="IPR029055">
    <property type="entry name" value="Ntn_hydrolases_N"/>
</dbReference>
<organism evidence="4">
    <name type="scientific">viral metagenome</name>
    <dbReference type="NCBI Taxonomy" id="1070528"/>
    <lineage>
        <taxon>unclassified sequences</taxon>
        <taxon>metagenomes</taxon>
        <taxon>organismal metagenomes</taxon>
    </lineage>
</organism>
<dbReference type="Gene3D" id="3.40.50.620">
    <property type="entry name" value="HUPs"/>
    <property type="match status" value="1"/>
</dbReference>
<dbReference type="PANTHER" id="PTHR11772">
    <property type="entry name" value="ASPARAGINE SYNTHETASE"/>
    <property type="match status" value="1"/>
</dbReference>
<protein>
    <recommendedName>
        <fullName evidence="3">Glutamine amidotransferase type-2 domain-containing protein</fullName>
    </recommendedName>
</protein>
<accession>A0A6C0HSC4</accession>
<evidence type="ECO:0000256" key="2">
    <source>
        <dbReference type="ARBA" id="ARBA00022840"/>
    </source>
</evidence>
<dbReference type="GO" id="GO:0006529">
    <property type="term" value="P:asparagine biosynthetic process"/>
    <property type="evidence" value="ECO:0007669"/>
    <property type="project" value="TreeGrafter"/>
</dbReference>
<dbReference type="AlphaFoldDB" id="A0A6C0HSC4"/>
<dbReference type="InterPro" id="IPR014729">
    <property type="entry name" value="Rossmann-like_a/b/a_fold"/>
</dbReference>
<dbReference type="GO" id="GO:0005524">
    <property type="term" value="F:ATP binding"/>
    <property type="evidence" value="ECO:0007669"/>
    <property type="project" value="UniProtKB-KW"/>
</dbReference>
<reference evidence="4" key="1">
    <citation type="journal article" date="2020" name="Nature">
        <title>Giant virus diversity and host interactions through global metagenomics.</title>
        <authorList>
            <person name="Schulz F."/>
            <person name="Roux S."/>
            <person name="Paez-Espino D."/>
            <person name="Jungbluth S."/>
            <person name="Walsh D.A."/>
            <person name="Denef V.J."/>
            <person name="McMahon K.D."/>
            <person name="Konstantinidis K.T."/>
            <person name="Eloe-Fadrosh E.A."/>
            <person name="Kyrpides N.C."/>
            <person name="Woyke T."/>
        </authorList>
    </citation>
    <scope>NUCLEOTIDE SEQUENCE</scope>
    <source>
        <strain evidence="4">GVMAG-M-3300023184-168</strain>
    </source>
</reference>
<proteinExistence type="predicted"/>
<dbReference type="EMBL" id="MN740010">
    <property type="protein sequence ID" value="QHT83628.1"/>
    <property type="molecule type" value="Genomic_DNA"/>
</dbReference>
<evidence type="ECO:0000256" key="1">
    <source>
        <dbReference type="ARBA" id="ARBA00022741"/>
    </source>
</evidence>
<name>A0A6C0HSC4_9ZZZZ</name>